<feature type="non-terminal residue" evidence="3">
    <location>
        <position position="1"/>
    </location>
</feature>
<evidence type="ECO:0000313" key="4">
    <source>
        <dbReference type="Proteomes" id="UP000234661"/>
    </source>
</evidence>
<dbReference type="InterPro" id="IPR020831">
    <property type="entry name" value="GlycerAld/Erythrose_P_DH"/>
</dbReference>
<dbReference type="AlphaFoldDB" id="A0A2J4YJ71"/>
<dbReference type="Proteomes" id="UP000234661">
    <property type="component" value="Unassembled WGS sequence"/>
</dbReference>
<accession>A0A2J4YJ71</accession>
<dbReference type="Gene3D" id="3.30.360.10">
    <property type="entry name" value="Dihydrodipicolinate Reductase, domain 2"/>
    <property type="match status" value="1"/>
</dbReference>
<dbReference type="GO" id="GO:0016620">
    <property type="term" value="F:oxidoreductase activity, acting on the aldehyde or oxo group of donors, NAD or NADP as acceptor"/>
    <property type="evidence" value="ECO:0007669"/>
    <property type="project" value="InterPro"/>
</dbReference>
<dbReference type="Pfam" id="PF02800">
    <property type="entry name" value="Gp_dh_C"/>
    <property type="match status" value="1"/>
</dbReference>
<reference evidence="3 4" key="1">
    <citation type="submission" date="2017-11" db="EMBL/GenBank/DDBJ databases">
        <authorList>
            <person name="Han C.G."/>
        </authorList>
    </citation>
    <scope>NUCLEOTIDE SEQUENCE [LARGE SCALE GENOMIC DNA]</scope>
    <source>
        <strain evidence="3 4">A2</strain>
    </source>
</reference>
<dbReference type="PANTHER" id="PTHR10836">
    <property type="entry name" value="GLYCERALDEHYDE 3-PHOSPHATE DEHYDROGENASE"/>
    <property type="match status" value="1"/>
</dbReference>
<keyword evidence="1" id="KW-0560">Oxidoreductase</keyword>
<dbReference type="InterPro" id="IPR020829">
    <property type="entry name" value="GlycerAld_3-P_DH_cat"/>
</dbReference>
<dbReference type="EMBL" id="PIET01001408">
    <property type="protein sequence ID" value="PLM50682.1"/>
    <property type="molecule type" value="Genomic_DNA"/>
</dbReference>
<protein>
    <submittedName>
        <fullName evidence="3">Glyceraldehyde-3-phosphate dehydrogenase</fullName>
    </submittedName>
</protein>
<comment type="caution">
    <text evidence="3">The sequence shown here is derived from an EMBL/GenBank/DDBJ whole genome shotgun (WGS) entry which is preliminary data.</text>
</comment>
<sequence>VVSTDFNGEICTSVFDAKAGIALNDNFVKLVSWYDNETGYSNKVLDLIAHISK</sequence>
<evidence type="ECO:0000313" key="3">
    <source>
        <dbReference type="EMBL" id="PLM50682.1"/>
    </source>
</evidence>
<evidence type="ECO:0000256" key="1">
    <source>
        <dbReference type="ARBA" id="ARBA00023002"/>
    </source>
</evidence>
<gene>
    <name evidence="3" type="ORF">CWM85_30445</name>
</gene>
<dbReference type="PANTHER" id="PTHR10836:SF76">
    <property type="entry name" value="GLYCERALDEHYDE-3-PHOSPHATE DEHYDROGENASE-RELATED"/>
    <property type="match status" value="1"/>
</dbReference>
<organism evidence="3 4">
    <name type="scientific">Klebsiella michiganensis</name>
    <dbReference type="NCBI Taxonomy" id="1134687"/>
    <lineage>
        <taxon>Bacteria</taxon>
        <taxon>Pseudomonadati</taxon>
        <taxon>Pseudomonadota</taxon>
        <taxon>Gammaproteobacteria</taxon>
        <taxon>Enterobacterales</taxon>
        <taxon>Enterobacteriaceae</taxon>
        <taxon>Klebsiella/Raoultella group</taxon>
        <taxon>Klebsiella</taxon>
    </lineage>
</organism>
<dbReference type="SUPFAM" id="SSF55347">
    <property type="entry name" value="Glyceraldehyde-3-phosphate dehydrogenase-like, C-terminal domain"/>
    <property type="match status" value="1"/>
</dbReference>
<feature type="domain" description="Glyceraldehyde 3-phosphate dehydrogenase catalytic" evidence="2">
    <location>
        <begin position="1"/>
        <end position="34"/>
    </location>
</feature>
<name>A0A2J4YJ71_9ENTR</name>
<dbReference type="Gene3D" id="3.40.50.720">
    <property type="entry name" value="NAD(P)-binding Rossmann-like Domain"/>
    <property type="match status" value="1"/>
</dbReference>
<evidence type="ECO:0000259" key="2">
    <source>
        <dbReference type="Pfam" id="PF02800"/>
    </source>
</evidence>
<reference evidence="3 4" key="2">
    <citation type="submission" date="2018-01" db="EMBL/GenBank/DDBJ databases">
        <title>Genomic study of Klebsiella pneumoniae.</title>
        <authorList>
            <person name="Yang Y."/>
            <person name="Bicalho R."/>
        </authorList>
    </citation>
    <scope>NUCLEOTIDE SEQUENCE [LARGE SCALE GENOMIC DNA]</scope>
    <source>
        <strain evidence="3 4">A2</strain>
    </source>
</reference>
<proteinExistence type="predicted"/>